<dbReference type="InterPro" id="IPR000524">
    <property type="entry name" value="Tscrpt_reg_HTH_GntR"/>
</dbReference>
<proteinExistence type="inferred from homology"/>
<dbReference type="Proteomes" id="UP001368500">
    <property type="component" value="Unassembled WGS sequence"/>
</dbReference>
<dbReference type="CDD" id="cd00609">
    <property type="entry name" value="AAT_like"/>
    <property type="match status" value="1"/>
</dbReference>
<dbReference type="InterPro" id="IPR036388">
    <property type="entry name" value="WH-like_DNA-bd_sf"/>
</dbReference>
<keyword evidence="7" id="KW-0032">Aminotransferase</keyword>
<evidence type="ECO:0000256" key="4">
    <source>
        <dbReference type="ARBA" id="ARBA00023125"/>
    </source>
</evidence>
<keyword evidence="2" id="KW-0663">Pyridoxal phosphate</keyword>
<dbReference type="Gene3D" id="1.10.10.10">
    <property type="entry name" value="Winged helix-like DNA-binding domain superfamily/Winged helix DNA-binding domain"/>
    <property type="match status" value="1"/>
</dbReference>
<keyword evidence="4" id="KW-0238">DNA-binding</keyword>
<name>A0ABU9B9E2_9BURK</name>
<evidence type="ECO:0000256" key="5">
    <source>
        <dbReference type="ARBA" id="ARBA00023163"/>
    </source>
</evidence>
<evidence type="ECO:0000313" key="7">
    <source>
        <dbReference type="EMBL" id="MEK8026236.1"/>
    </source>
</evidence>
<dbReference type="InterPro" id="IPR015424">
    <property type="entry name" value="PyrdxlP-dep_Trfase"/>
</dbReference>
<dbReference type="Pfam" id="PF00392">
    <property type="entry name" value="GntR"/>
    <property type="match status" value="1"/>
</dbReference>
<accession>A0ABU9B9E2</accession>
<dbReference type="SUPFAM" id="SSF46785">
    <property type="entry name" value="Winged helix' DNA-binding domain"/>
    <property type="match status" value="1"/>
</dbReference>
<evidence type="ECO:0000313" key="8">
    <source>
        <dbReference type="Proteomes" id="UP001368500"/>
    </source>
</evidence>
<dbReference type="GO" id="GO:0008483">
    <property type="term" value="F:transaminase activity"/>
    <property type="evidence" value="ECO:0007669"/>
    <property type="project" value="UniProtKB-KW"/>
</dbReference>
<dbReference type="PANTHER" id="PTHR46577">
    <property type="entry name" value="HTH-TYPE TRANSCRIPTIONAL REGULATORY PROTEIN GABR"/>
    <property type="match status" value="1"/>
</dbReference>
<evidence type="ECO:0000256" key="3">
    <source>
        <dbReference type="ARBA" id="ARBA00023015"/>
    </source>
</evidence>
<dbReference type="RefSeq" id="WP_341374016.1">
    <property type="nucleotide sequence ID" value="NZ_JBBUTF010000007.1"/>
</dbReference>
<comment type="similarity">
    <text evidence="1">In the C-terminal section; belongs to the class-I pyridoxal-phosphate-dependent aminotransferase family.</text>
</comment>
<dbReference type="SUPFAM" id="SSF53383">
    <property type="entry name" value="PLP-dependent transferases"/>
    <property type="match status" value="1"/>
</dbReference>
<dbReference type="InterPro" id="IPR051446">
    <property type="entry name" value="HTH_trans_reg/aminotransferase"/>
</dbReference>
<feature type="domain" description="HTH gntR-type" evidence="6">
    <location>
        <begin position="10"/>
        <end position="78"/>
    </location>
</feature>
<gene>
    <name evidence="7" type="ORF">AACH11_09725</name>
</gene>
<dbReference type="InterPro" id="IPR004839">
    <property type="entry name" value="Aminotransferase_I/II_large"/>
</dbReference>
<sequence>MFSLSPQSSVPLVTQIVQGLRGLIEDGSMRAGTKVPSIRQFAQVHGVSVYTVVEAYDRLVAQGFLVSRPHSGFFVRRRGRGGPADSVHPKDPGGATAFDALWYLRKIFENRHLSMKPGCGWLPDAWLFEDGLKRSLRALAGDDVGLGGYGDPKGYPQLRALMRDTLAEQEVAVVPEQVLLTQGSSQALDLVARRLVRPGDAVLVDDPGYANLLFSLRYLGAKLLGVPRTPGGYDLAALEALLAEHRPKVFFTQPRLHSPTGSVAPLSQLHRLLQLAERHDFTIVENDIYADLDPTPRPSLAGLDQLTRVVHISSFSKTISPNLRVGYVVADPDLVEDLAQLKMIAGLTSSEFAERLVYGALTEGRWRKHLKGLRDRLAEAHERVGARLDGLGFELFAEPKAGMFLWARHPAIADAAELSDRAAEHDILLGPGHLFSPMLNATPWMRFNVAYGEDDRVYAFLAAQRG</sequence>
<evidence type="ECO:0000259" key="6">
    <source>
        <dbReference type="PROSITE" id="PS50949"/>
    </source>
</evidence>
<keyword evidence="8" id="KW-1185">Reference proteome</keyword>
<keyword evidence="5" id="KW-0804">Transcription</keyword>
<dbReference type="EMBL" id="JBBUTF010000007">
    <property type="protein sequence ID" value="MEK8026236.1"/>
    <property type="molecule type" value="Genomic_DNA"/>
</dbReference>
<dbReference type="CDD" id="cd07377">
    <property type="entry name" value="WHTH_GntR"/>
    <property type="match status" value="1"/>
</dbReference>
<keyword evidence="7" id="KW-0808">Transferase</keyword>
<protein>
    <submittedName>
        <fullName evidence="7">PLP-dependent aminotransferase family protein</fullName>
    </submittedName>
</protein>
<organism evidence="7 8">
    <name type="scientific">Pseudaquabacterium rugosum</name>
    <dbReference type="NCBI Taxonomy" id="2984194"/>
    <lineage>
        <taxon>Bacteria</taxon>
        <taxon>Pseudomonadati</taxon>
        <taxon>Pseudomonadota</taxon>
        <taxon>Betaproteobacteria</taxon>
        <taxon>Burkholderiales</taxon>
        <taxon>Sphaerotilaceae</taxon>
        <taxon>Pseudaquabacterium</taxon>
    </lineage>
</organism>
<reference evidence="7 8" key="1">
    <citation type="submission" date="2024-04" db="EMBL/GenBank/DDBJ databases">
        <title>Novel species of the genus Ideonella isolated from streams.</title>
        <authorList>
            <person name="Lu H."/>
        </authorList>
    </citation>
    <scope>NUCLEOTIDE SEQUENCE [LARGE SCALE GENOMIC DNA]</scope>
    <source>
        <strain evidence="7 8">BYS139W</strain>
    </source>
</reference>
<dbReference type="SMART" id="SM00345">
    <property type="entry name" value="HTH_GNTR"/>
    <property type="match status" value="1"/>
</dbReference>
<dbReference type="Gene3D" id="3.40.640.10">
    <property type="entry name" value="Type I PLP-dependent aspartate aminotransferase-like (Major domain)"/>
    <property type="match status" value="1"/>
</dbReference>
<evidence type="ECO:0000256" key="1">
    <source>
        <dbReference type="ARBA" id="ARBA00005384"/>
    </source>
</evidence>
<evidence type="ECO:0000256" key="2">
    <source>
        <dbReference type="ARBA" id="ARBA00022898"/>
    </source>
</evidence>
<dbReference type="InterPro" id="IPR015421">
    <property type="entry name" value="PyrdxlP-dep_Trfase_major"/>
</dbReference>
<dbReference type="InterPro" id="IPR036390">
    <property type="entry name" value="WH_DNA-bd_sf"/>
</dbReference>
<keyword evidence="3" id="KW-0805">Transcription regulation</keyword>
<comment type="caution">
    <text evidence="7">The sequence shown here is derived from an EMBL/GenBank/DDBJ whole genome shotgun (WGS) entry which is preliminary data.</text>
</comment>
<dbReference type="PANTHER" id="PTHR46577:SF2">
    <property type="entry name" value="TRANSCRIPTIONAL REGULATORY PROTEIN"/>
    <property type="match status" value="1"/>
</dbReference>
<dbReference type="PROSITE" id="PS50949">
    <property type="entry name" value="HTH_GNTR"/>
    <property type="match status" value="1"/>
</dbReference>
<dbReference type="Pfam" id="PF00155">
    <property type="entry name" value="Aminotran_1_2"/>
    <property type="match status" value="1"/>
</dbReference>